<dbReference type="PATRIC" id="fig|270351.6.peg.2837"/>
<organism evidence="2 3">
    <name type="scientific">Methylobacterium aquaticum</name>
    <dbReference type="NCBI Taxonomy" id="270351"/>
    <lineage>
        <taxon>Bacteria</taxon>
        <taxon>Pseudomonadati</taxon>
        <taxon>Pseudomonadota</taxon>
        <taxon>Alphaproteobacteria</taxon>
        <taxon>Hyphomicrobiales</taxon>
        <taxon>Methylobacteriaceae</taxon>
        <taxon>Methylobacterium</taxon>
    </lineage>
</organism>
<name>A0A0J6S8B7_9HYPH</name>
<feature type="transmembrane region" description="Helical" evidence="1">
    <location>
        <begin position="6"/>
        <end position="32"/>
    </location>
</feature>
<evidence type="ECO:0000313" key="2">
    <source>
        <dbReference type="EMBL" id="KMO29618.1"/>
    </source>
</evidence>
<dbReference type="Proteomes" id="UP000035929">
    <property type="component" value="Unassembled WGS sequence"/>
</dbReference>
<accession>A0A0J6S8B7</accession>
<gene>
    <name evidence="2" type="ORF">VP06_24165</name>
</gene>
<dbReference type="OrthoDB" id="7006900at2"/>
<proteinExistence type="predicted"/>
<dbReference type="RefSeq" id="WP_048466336.1">
    <property type="nucleotide sequence ID" value="NZ_LABX01000200.1"/>
</dbReference>
<protein>
    <submittedName>
        <fullName evidence="2">Uncharacterized protein</fullName>
    </submittedName>
</protein>
<comment type="caution">
    <text evidence="2">The sequence shown here is derived from an EMBL/GenBank/DDBJ whole genome shotgun (WGS) entry which is preliminary data.</text>
</comment>
<keyword evidence="1" id="KW-0472">Membrane</keyword>
<dbReference type="EMBL" id="LABX01000200">
    <property type="protein sequence ID" value="KMO29618.1"/>
    <property type="molecule type" value="Genomic_DNA"/>
</dbReference>
<reference evidence="2 3" key="1">
    <citation type="submission" date="2015-03" db="EMBL/GenBank/DDBJ databases">
        <title>Genome sequencing of Methylobacterium aquaticum DSM16371 type strain.</title>
        <authorList>
            <person name="Chaudhry V."/>
            <person name="Patil P.B."/>
        </authorList>
    </citation>
    <scope>NUCLEOTIDE SEQUENCE [LARGE SCALE GENOMIC DNA]</scope>
    <source>
        <strain evidence="2 3">DSM 16371</strain>
    </source>
</reference>
<sequence>MQIGAIVRGTVCVIGAVTLLALAIVTVVVAIFPMGEDVIVKSYPSPTAAMTAIVETRVGGGAFSPYCVSRIFVVDGKIGIKKLPEAGDTIFSGDCDALAEGDFAGAGPSLPVRWDSDAVLRIPIRRDGTPITLRGRDRTGRVAIAFVFEDPSSRAASAAARR</sequence>
<evidence type="ECO:0000313" key="3">
    <source>
        <dbReference type="Proteomes" id="UP000035929"/>
    </source>
</evidence>
<dbReference type="AlphaFoldDB" id="A0A0J6S8B7"/>
<keyword evidence="1" id="KW-0812">Transmembrane</keyword>
<keyword evidence="1" id="KW-1133">Transmembrane helix</keyword>
<evidence type="ECO:0000256" key="1">
    <source>
        <dbReference type="SAM" id="Phobius"/>
    </source>
</evidence>